<evidence type="ECO:0000313" key="8">
    <source>
        <dbReference type="Proteomes" id="UP000590868"/>
    </source>
</evidence>
<feature type="non-terminal residue" evidence="7">
    <location>
        <position position="1"/>
    </location>
</feature>
<keyword evidence="8" id="KW-1185">Reference proteome</keyword>
<keyword evidence="7" id="KW-0436">Ligase</keyword>
<dbReference type="GO" id="GO:0008270">
    <property type="term" value="F:zinc ion binding"/>
    <property type="evidence" value="ECO:0007669"/>
    <property type="project" value="UniProtKB-KW"/>
</dbReference>
<dbReference type="SMART" id="SM00184">
    <property type="entry name" value="RING"/>
    <property type="match status" value="1"/>
</dbReference>
<proteinExistence type="predicted"/>
<feature type="non-terminal residue" evidence="7">
    <location>
        <position position="609"/>
    </location>
</feature>
<dbReference type="PANTHER" id="PTHR45931">
    <property type="entry name" value="SI:CH211-59O9.10"/>
    <property type="match status" value="1"/>
</dbReference>
<dbReference type="Pfam" id="PF13639">
    <property type="entry name" value="zf-RING_2"/>
    <property type="match status" value="1"/>
</dbReference>
<organism evidence="7 8">
    <name type="scientific">Heliornis fulica</name>
    <name type="common">sungrebe</name>
    <dbReference type="NCBI Taxonomy" id="54369"/>
    <lineage>
        <taxon>Eukaryota</taxon>
        <taxon>Metazoa</taxon>
        <taxon>Chordata</taxon>
        <taxon>Craniata</taxon>
        <taxon>Vertebrata</taxon>
        <taxon>Euteleostomi</taxon>
        <taxon>Archelosauria</taxon>
        <taxon>Archosauria</taxon>
        <taxon>Dinosauria</taxon>
        <taxon>Saurischia</taxon>
        <taxon>Theropoda</taxon>
        <taxon>Coelurosauria</taxon>
        <taxon>Aves</taxon>
        <taxon>Neognathae</taxon>
        <taxon>Neoaves</taxon>
        <taxon>Gruiformes</taxon>
        <taxon>Heliornithidae</taxon>
        <taxon>Heliornis</taxon>
    </lineage>
</organism>
<keyword evidence="3" id="KW-0862">Zinc</keyword>
<comment type="caution">
    <text evidence="7">The sequence shown here is derived from an EMBL/GenBank/DDBJ whole genome shotgun (WGS) entry which is preliminary data.</text>
</comment>
<evidence type="ECO:0000256" key="1">
    <source>
        <dbReference type="ARBA" id="ARBA00022723"/>
    </source>
</evidence>
<dbReference type="GO" id="GO:0016874">
    <property type="term" value="F:ligase activity"/>
    <property type="evidence" value="ECO:0007669"/>
    <property type="project" value="UniProtKB-KW"/>
</dbReference>
<dbReference type="GO" id="GO:0006511">
    <property type="term" value="P:ubiquitin-dependent protein catabolic process"/>
    <property type="evidence" value="ECO:0007669"/>
    <property type="project" value="TreeGrafter"/>
</dbReference>
<dbReference type="EMBL" id="VXBZ01002048">
    <property type="protein sequence ID" value="NXP45414.1"/>
    <property type="molecule type" value="Genomic_DNA"/>
</dbReference>
<evidence type="ECO:0000313" key="7">
    <source>
        <dbReference type="EMBL" id="NXP45414.1"/>
    </source>
</evidence>
<gene>
    <name evidence="7" type="primary">Pja2</name>
    <name evidence="7" type="ORF">HELFUL_R01379</name>
</gene>
<dbReference type="PROSITE" id="PS50089">
    <property type="entry name" value="ZF_RING_2"/>
    <property type="match status" value="1"/>
</dbReference>
<keyword evidence="1" id="KW-0479">Metal-binding</keyword>
<name>A0A7L2AJG3_9GRUI</name>
<dbReference type="CDD" id="cd16465">
    <property type="entry name" value="RING-H2_PJA1_2"/>
    <property type="match status" value="1"/>
</dbReference>
<evidence type="ECO:0000256" key="3">
    <source>
        <dbReference type="ARBA" id="ARBA00022833"/>
    </source>
</evidence>
<dbReference type="InterPro" id="IPR001841">
    <property type="entry name" value="Znf_RING"/>
</dbReference>
<dbReference type="OrthoDB" id="21204at2759"/>
<accession>A0A7L2AJG3</accession>
<keyword evidence="2 4" id="KW-0863">Zinc-finger</keyword>
<feature type="region of interest" description="Disordered" evidence="5">
    <location>
        <begin position="369"/>
        <end position="393"/>
    </location>
</feature>
<dbReference type="GO" id="GO:0061630">
    <property type="term" value="F:ubiquitin protein ligase activity"/>
    <property type="evidence" value="ECO:0007669"/>
    <property type="project" value="TreeGrafter"/>
</dbReference>
<feature type="domain" description="RING-type" evidence="6">
    <location>
        <begin position="544"/>
        <end position="585"/>
    </location>
</feature>
<feature type="region of interest" description="Disordered" evidence="5">
    <location>
        <begin position="296"/>
        <end position="320"/>
    </location>
</feature>
<evidence type="ECO:0000256" key="4">
    <source>
        <dbReference type="PROSITE-ProRule" id="PRU00175"/>
    </source>
</evidence>
<protein>
    <submittedName>
        <fullName evidence="7">PJA2 ligase</fullName>
    </submittedName>
</protein>
<reference evidence="7 8" key="1">
    <citation type="submission" date="2019-09" db="EMBL/GenBank/DDBJ databases">
        <title>Bird 10,000 Genomes (B10K) Project - Family phase.</title>
        <authorList>
            <person name="Zhang G."/>
        </authorList>
    </citation>
    <scope>NUCLEOTIDE SEQUENCE [LARGE SCALE GENOMIC DNA]</scope>
    <source>
        <strain evidence="7">B10K-DU-001-55</strain>
        <tissue evidence="7">Muscle</tissue>
    </source>
</reference>
<feature type="region of interest" description="Disordered" evidence="5">
    <location>
        <begin position="1"/>
        <end position="23"/>
    </location>
</feature>
<evidence type="ECO:0000256" key="5">
    <source>
        <dbReference type="SAM" id="MobiDB-lite"/>
    </source>
</evidence>
<feature type="compositionally biased region" description="Basic and acidic residues" evidence="5">
    <location>
        <begin position="300"/>
        <end position="320"/>
    </location>
</feature>
<dbReference type="AlphaFoldDB" id="A0A7L2AJG3"/>
<dbReference type="PANTHER" id="PTHR45931:SF16">
    <property type="entry name" value="RING_U-BOX SUPERFAMILY PROTEIN"/>
    <property type="match status" value="1"/>
</dbReference>
<dbReference type="Proteomes" id="UP000590868">
    <property type="component" value="Unassembled WGS sequence"/>
</dbReference>
<sequence>SSPLGQASSHLLHEPLLENTETDEPVCQDVPRQTVEGNVSPVPLLSYGLEGKEVTGNFMNTYQNSDNVAELASGGCNDLNGQNGIAFVNIDAYEPDSSDGEEDNDQVSFWAKEGGVDQEALDDIFCVFNKGGIEAFTDLQDQLLTLNHRISRECCEEASPDSLMRYVSIDPDLACPENSPYRFSAEDQAIWGSNPCGAKYETQQINDVVDAGIGIAAGLANELHFNYGNSDEGNSPELVVRRKIRNLNSADDVEDKKLHLSEEKESFWRRIEIARFEQDCADCPLRSEEEMCSSMSLDSRQCEGHQKKTEDEKENARVREQDNVGDSLCDEDSVEIHILLLCLNCSSDWSDGEWLTVVPNCFNAAEKDHSLSDKTGGSIPDREETDPKEQSSSGVEVSAVFYFHGREEVPVEEGEIPWVRYRENLESSSDEENDSVSDVSYSGFLLLDGNNNLDDEFDLNEDLDMEWRLLDELDDALEFVHSVSSMDPHFLPFLAVDGPLQHSEPALEILGLDSDHAHPPATKETIDNLPESIFTGDEGEEHCCTICCSEFVEDEMIMELPCQHLFHKTCVTIWLQKSGTCPVCRHVLEPVIPEPAAAHLSFLLDDSSS</sequence>
<dbReference type="GO" id="GO:0005634">
    <property type="term" value="C:nucleus"/>
    <property type="evidence" value="ECO:0007669"/>
    <property type="project" value="TreeGrafter"/>
</dbReference>
<dbReference type="Gene3D" id="3.30.40.10">
    <property type="entry name" value="Zinc/RING finger domain, C3HC4 (zinc finger)"/>
    <property type="match status" value="1"/>
</dbReference>
<dbReference type="InterPro" id="IPR013083">
    <property type="entry name" value="Znf_RING/FYVE/PHD"/>
</dbReference>
<dbReference type="SUPFAM" id="SSF57850">
    <property type="entry name" value="RING/U-box"/>
    <property type="match status" value="1"/>
</dbReference>
<evidence type="ECO:0000259" key="6">
    <source>
        <dbReference type="PROSITE" id="PS50089"/>
    </source>
</evidence>
<evidence type="ECO:0000256" key="2">
    <source>
        <dbReference type="ARBA" id="ARBA00022771"/>
    </source>
</evidence>
<dbReference type="InterPro" id="IPR051834">
    <property type="entry name" value="RING_finger_E3_ligase"/>
</dbReference>
<feature type="compositionally biased region" description="Basic and acidic residues" evidence="5">
    <location>
        <begin position="380"/>
        <end position="389"/>
    </location>
</feature>